<proteinExistence type="predicted"/>
<comment type="caution">
    <text evidence="4">The sequence shown here is derived from an EMBL/GenBank/DDBJ whole genome shotgun (WGS) entry which is preliminary data.</text>
</comment>
<reference evidence="4" key="1">
    <citation type="journal article" date="2023" name="Nat. Commun.">
        <title>Diploid and tetraploid genomes of Acorus and the evolution of monocots.</title>
        <authorList>
            <person name="Ma L."/>
            <person name="Liu K.W."/>
            <person name="Li Z."/>
            <person name="Hsiao Y.Y."/>
            <person name="Qi Y."/>
            <person name="Fu T."/>
            <person name="Tang G.D."/>
            <person name="Zhang D."/>
            <person name="Sun W.H."/>
            <person name="Liu D.K."/>
            <person name="Li Y."/>
            <person name="Chen G.Z."/>
            <person name="Liu X.D."/>
            <person name="Liao X.Y."/>
            <person name="Jiang Y.T."/>
            <person name="Yu X."/>
            <person name="Hao Y."/>
            <person name="Huang J."/>
            <person name="Zhao X.W."/>
            <person name="Ke S."/>
            <person name="Chen Y.Y."/>
            <person name="Wu W.L."/>
            <person name="Hsu J.L."/>
            <person name="Lin Y.F."/>
            <person name="Huang M.D."/>
            <person name="Li C.Y."/>
            <person name="Huang L."/>
            <person name="Wang Z.W."/>
            <person name="Zhao X."/>
            <person name="Zhong W.Y."/>
            <person name="Peng D.H."/>
            <person name="Ahmad S."/>
            <person name="Lan S."/>
            <person name="Zhang J.S."/>
            <person name="Tsai W.C."/>
            <person name="Van de Peer Y."/>
            <person name="Liu Z.J."/>
        </authorList>
    </citation>
    <scope>NUCLEOTIDE SEQUENCE</scope>
    <source>
        <strain evidence="4">SCP</strain>
    </source>
</reference>
<evidence type="ECO:0000259" key="2">
    <source>
        <dbReference type="Pfam" id="PF23399"/>
    </source>
</evidence>
<name>A0AAV8ZWW6_ACOGR</name>
<dbReference type="PANTHER" id="PTHR33836">
    <property type="entry name" value="LOW-TEMPERATURE-INDUCED 65 KDA PROTEIN-RELATED"/>
    <property type="match status" value="1"/>
</dbReference>
<feature type="domain" description="LTI65/LTI78 NYQTKV repeat" evidence="3">
    <location>
        <begin position="86"/>
        <end position="141"/>
    </location>
</feature>
<dbReference type="GO" id="GO:0009737">
    <property type="term" value="P:response to abscisic acid"/>
    <property type="evidence" value="ECO:0007669"/>
    <property type="project" value="InterPro"/>
</dbReference>
<feature type="compositionally biased region" description="Polar residues" evidence="1">
    <location>
        <begin position="178"/>
        <end position="188"/>
    </location>
</feature>
<feature type="region of interest" description="Disordered" evidence="1">
    <location>
        <begin position="1"/>
        <end position="268"/>
    </location>
</feature>
<evidence type="ECO:0000313" key="4">
    <source>
        <dbReference type="EMBL" id="KAK1256998.1"/>
    </source>
</evidence>
<feature type="compositionally biased region" description="Polar residues" evidence="1">
    <location>
        <begin position="46"/>
        <end position="70"/>
    </location>
</feature>
<feature type="compositionally biased region" description="Polar residues" evidence="1">
    <location>
        <begin position="98"/>
        <end position="111"/>
    </location>
</feature>
<evidence type="ECO:0000256" key="1">
    <source>
        <dbReference type="SAM" id="MobiDB-lite"/>
    </source>
</evidence>
<feature type="region of interest" description="Disordered" evidence="1">
    <location>
        <begin position="336"/>
        <end position="362"/>
    </location>
</feature>
<dbReference type="Pfam" id="PF23399">
    <property type="entry name" value="LTI65_PGEED"/>
    <property type="match status" value="1"/>
</dbReference>
<feature type="compositionally biased region" description="Basic and acidic residues" evidence="1">
    <location>
        <begin position="18"/>
        <end position="27"/>
    </location>
</feature>
<feature type="compositionally biased region" description="Basic and acidic residues" evidence="1">
    <location>
        <begin position="210"/>
        <end position="222"/>
    </location>
</feature>
<dbReference type="Pfam" id="PF23402">
    <property type="entry name" value="LTI65_LTI78_NYQTKV"/>
    <property type="match status" value="1"/>
</dbReference>
<reference evidence="4" key="2">
    <citation type="submission" date="2023-06" db="EMBL/GenBank/DDBJ databases">
        <authorList>
            <person name="Ma L."/>
            <person name="Liu K.-W."/>
            <person name="Li Z."/>
            <person name="Hsiao Y.-Y."/>
            <person name="Qi Y."/>
            <person name="Fu T."/>
            <person name="Tang G."/>
            <person name="Zhang D."/>
            <person name="Sun W.-H."/>
            <person name="Liu D.-K."/>
            <person name="Li Y."/>
            <person name="Chen G.-Z."/>
            <person name="Liu X.-D."/>
            <person name="Liao X.-Y."/>
            <person name="Jiang Y.-T."/>
            <person name="Yu X."/>
            <person name="Hao Y."/>
            <person name="Huang J."/>
            <person name="Zhao X.-W."/>
            <person name="Ke S."/>
            <person name="Chen Y.-Y."/>
            <person name="Wu W.-L."/>
            <person name="Hsu J.-L."/>
            <person name="Lin Y.-F."/>
            <person name="Huang M.-D."/>
            <person name="Li C.-Y."/>
            <person name="Huang L."/>
            <person name="Wang Z.-W."/>
            <person name="Zhao X."/>
            <person name="Zhong W.-Y."/>
            <person name="Peng D.-H."/>
            <person name="Ahmad S."/>
            <person name="Lan S."/>
            <person name="Zhang J.-S."/>
            <person name="Tsai W.-C."/>
            <person name="Van De Peer Y."/>
            <person name="Liu Z.-J."/>
        </authorList>
    </citation>
    <scope>NUCLEOTIDE SEQUENCE</scope>
    <source>
        <strain evidence="4">SCP</strain>
        <tissue evidence="4">Leaves</tissue>
    </source>
</reference>
<accession>A0AAV8ZWW6</accession>
<dbReference type="AlphaFoldDB" id="A0AAV8ZWW6"/>
<feature type="compositionally biased region" description="Basic and acidic residues" evidence="1">
    <location>
        <begin position="1"/>
        <end position="11"/>
    </location>
</feature>
<protein>
    <submittedName>
        <fullName evidence="4">Low-temperature-induced 65 kDa protein</fullName>
    </submittedName>
</protein>
<gene>
    <name evidence="4" type="ORF">QJS04_geneDACA024767</name>
</gene>
<organism evidence="4 5">
    <name type="scientific">Acorus gramineus</name>
    <name type="common">Dwarf sweet flag</name>
    <dbReference type="NCBI Taxonomy" id="55184"/>
    <lineage>
        <taxon>Eukaryota</taxon>
        <taxon>Viridiplantae</taxon>
        <taxon>Streptophyta</taxon>
        <taxon>Embryophyta</taxon>
        <taxon>Tracheophyta</taxon>
        <taxon>Spermatophyta</taxon>
        <taxon>Magnoliopsida</taxon>
        <taxon>Liliopsida</taxon>
        <taxon>Acoraceae</taxon>
        <taxon>Acorus</taxon>
    </lineage>
</organism>
<dbReference type="PANTHER" id="PTHR33836:SF1">
    <property type="entry name" value="LOW-TEMPERATURE-INDUCED 65 KDA PROTEIN-RELATED"/>
    <property type="match status" value="1"/>
</dbReference>
<dbReference type="InterPro" id="IPR057059">
    <property type="entry name" value="LTI65/LTI78_PGEED"/>
</dbReference>
<evidence type="ECO:0000259" key="3">
    <source>
        <dbReference type="Pfam" id="PF23402"/>
    </source>
</evidence>
<dbReference type="Proteomes" id="UP001179952">
    <property type="component" value="Unassembled WGS sequence"/>
</dbReference>
<sequence>MKFSEEPEKTIEQTLEGQEEHLGRSEVHLGNPEPLQEDPNKLSAVVASSANYQAKTTAPSSTVFESTTAHTLEGQGEHPGRSGVHLGNPQPHQEDSNKSSASEASPANYQAKTIDPLSTGGAEAHVNPITHSFQEMKFSEEPEKTTAQTLEGQGDHLINPQPLQEDPNQLSVVVDSPANYQAKTTSPLSKGEAEAHVSPHSIQEMEVYEEPEKTEDSPRGSHDQFSPTSPPSEPTPTQEKPEPSAASTVSEVVTGETAQGPEENGVSVKDYLVGKLSPGEEDKALSEVISEAMQRREEGEPLVGTEGVVETENGVVRKEEGVVGKIVGAVTSLFKKGETGQQGQGEINHEDTEGRRLQESGN</sequence>
<evidence type="ECO:0000313" key="5">
    <source>
        <dbReference type="Proteomes" id="UP001179952"/>
    </source>
</evidence>
<feature type="compositionally biased region" description="Basic and acidic residues" evidence="1">
    <location>
        <begin position="347"/>
        <end position="362"/>
    </location>
</feature>
<dbReference type="InterPro" id="IPR037491">
    <property type="entry name" value="LTI78/LTI65"/>
</dbReference>
<feature type="domain" description="LTI65/LTI78 PGEED repeat" evidence="2">
    <location>
        <begin position="265"/>
        <end position="293"/>
    </location>
</feature>
<dbReference type="EMBL" id="JAUJYN010000066">
    <property type="protein sequence ID" value="KAK1256998.1"/>
    <property type="molecule type" value="Genomic_DNA"/>
</dbReference>
<keyword evidence="5" id="KW-1185">Reference proteome</keyword>
<dbReference type="GO" id="GO:0006950">
    <property type="term" value="P:response to stress"/>
    <property type="evidence" value="ECO:0007669"/>
    <property type="project" value="TreeGrafter"/>
</dbReference>
<dbReference type="InterPro" id="IPR057058">
    <property type="entry name" value="LTI65_LTI78_NYQTKV"/>
</dbReference>